<comment type="caution">
    <text evidence="2">The sequence shown here is derived from an EMBL/GenBank/DDBJ whole genome shotgun (WGS) entry which is preliminary data.</text>
</comment>
<dbReference type="EMBL" id="LQQO01000063">
    <property type="protein sequence ID" value="KZE08615.1"/>
    <property type="molecule type" value="Genomic_DNA"/>
</dbReference>
<name>A0ABR5Y800_9SPHN</name>
<organism evidence="2 3">
    <name type="scientific">Sphingomonas hankookensis</name>
    <dbReference type="NCBI Taxonomy" id="563996"/>
    <lineage>
        <taxon>Bacteria</taxon>
        <taxon>Pseudomonadati</taxon>
        <taxon>Pseudomonadota</taxon>
        <taxon>Alphaproteobacteria</taxon>
        <taxon>Sphingomonadales</taxon>
        <taxon>Sphingomonadaceae</taxon>
        <taxon>Sphingomonas</taxon>
    </lineage>
</organism>
<proteinExistence type="predicted"/>
<evidence type="ECO:0000313" key="2">
    <source>
        <dbReference type="EMBL" id="KZE08615.1"/>
    </source>
</evidence>
<dbReference type="SUPFAM" id="SSF56349">
    <property type="entry name" value="DNA breaking-rejoining enzymes"/>
    <property type="match status" value="1"/>
</dbReference>
<evidence type="ECO:0000313" key="3">
    <source>
        <dbReference type="Proteomes" id="UP000076609"/>
    </source>
</evidence>
<evidence type="ECO:0008006" key="4">
    <source>
        <dbReference type="Google" id="ProtNLM"/>
    </source>
</evidence>
<dbReference type="InterPro" id="IPR013762">
    <property type="entry name" value="Integrase-like_cat_sf"/>
</dbReference>
<reference evidence="3" key="1">
    <citation type="submission" date="2016-01" db="EMBL/GenBank/DDBJ databases">
        <title>Draft genome of Chromobacterium sp. F49.</title>
        <authorList>
            <person name="Hong K.W."/>
        </authorList>
    </citation>
    <scope>NUCLEOTIDE SEQUENCE [LARGE SCALE GENOMIC DNA]</scope>
    <source>
        <strain evidence="3">CN3</strain>
    </source>
</reference>
<protein>
    <recommendedName>
        <fullName evidence="4">Integrase</fullName>
    </recommendedName>
</protein>
<dbReference type="InterPro" id="IPR011010">
    <property type="entry name" value="DNA_brk_join_enz"/>
</dbReference>
<dbReference type="Gene3D" id="1.10.443.10">
    <property type="entry name" value="Intergrase catalytic core"/>
    <property type="match status" value="1"/>
</dbReference>
<gene>
    <name evidence="2" type="ORF">AVT10_08670</name>
</gene>
<keyword evidence="3" id="KW-1185">Reference proteome</keyword>
<dbReference type="Proteomes" id="UP000076609">
    <property type="component" value="Unassembled WGS sequence"/>
</dbReference>
<evidence type="ECO:0000256" key="1">
    <source>
        <dbReference type="ARBA" id="ARBA00023172"/>
    </source>
</evidence>
<accession>A0ABR5Y800</accession>
<sequence length="411" mass="45589">MATERLPRYVNPRKMADGKRGYYWARPAWAKPPAERHGKTCPVVSSTLGTDLATAITRANAINEAFDQWRKGEGAKLTPGTVRWLFDWYRKLERFTALRHNTRAGYKLAMEQVCAIEMRSGTLGQRRAPAIDATAADSLYKKAKAKHGDRQSAYMMQVCRLVWNQAARHHKQTGVKENPFAGMGIQSSSGAGRGNRAATRAEYDLYRATARAMGKQSMATAAAICFEACQRVYDAFGFEDPDKRVSRGVTWGGYVPAERIGLIQSKTGNVVDIPLVDGVGEDRVELYPELEAELARMERGADDALIVRDERTGKPYTPTYQVQLHRRIRKAAGLPDDLKFTSFRHGGITEIGDSGTDDVRAVSGHSTLEVTRIYNKANQEKARRIASRRREHIELVAAGAVANQGDDDAEG</sequence>
<keyword evidence="1" id="KW-0233">DNA recombination</keyword>